<feature type="domain" description="PKD" evidence="6">
    <location>
        <begin position="438"/>
        <end position="484"/>
    </location>
</feature>
<accession>A0AAE9XLL8</accession>
<dbReference type="Gene3D" id="2.60.40.10">
    <property type="entry name" value="Immunoglobulins"/>
    <property type="match status" value="1"/>
</dbReference>
<keyword evidence="5" id="KW-1015">Disulfide bond</keyword>
<dbReference type="Pfam" id="PF13385">
    <property type="entry name" value="Laminin_G_3"/>
    <property type="match status" value="3"/>
</dbReference>
<dbReference type="Pfam" id="PF18911">
    <property type="entry name" value="PKD_4"/>
    <property type="match status" value="1"/>
</dbReference>
<dbReference type="SMART" id="SM00089">
    <property type="entry name" value="PKD"/>
    <property type="match status" value="1"/>
</dbReference>
<evidence type="ECO:0000313" key="7">
    <source>
        <dbReference type="EMBL" id="WCL53187.1"/>
    </source>
</evidence>
<dbReference type="SUPFAM" id="SSF49299">
    <property type="entry name" value="PKD domain"/>
    <property type="match status" value="1"/>
</dbReference>
<dbReference type="InterPro" id="IPR035986">
    <property type="entry name" value="PKD_dom_sf"/>
</dbReference>
<dbReference type="GO" id="GO:0046872">
    <property type="term" value="F:metal ion binding"/>
    <property type="evidence" value="ECO:0007669"/>
    <property type="project" value="UniProtKB-KW"/>
</dbReference>
<keyword evidence="8" id="KW-1185">Reference proteome</keyword>
<dbReference type="SMART" id="SM00560">
    <property type="entry name" value="LamGL"/>
    <property type="match status" value="1"/>
</dbReference>
<dbReference type="Pfam" id="PF13229">
    <property type="entry name" value="Beta_helix"/>
    <property type="match status" value="1"/>
</dbReference>
<keyword evidence="2" id="KW-0479">Metal-binding</keyword>
<dbReference type="InterPro" id="IPR013783">
    <property type="entry name" value="Ig-like_fold"/>
</dbReference>
<dbReference type="PROSITE" id="PS50093">
    <property type="entry name" value="PKD"/>
    <property type="match status" value="1"/>
</dbReference>
<dbReference type="RefSeq" id="WP_289502699.1">
    <property type="nucleotide sequence ID" value="NZ_CP116805.1"/>
</dbReference>
<dbReference type="SMART" id="SM00282">
    <property type="entry name" value="LamG"/>
    <property type="match status" value="3"/>
</dbReference>
<dbReference type="KEGG" id="gso:PH603_11635"/>
<dbReference type="CDD" id="cd00146">
    <property type="entry name" value="PKD"/>
    <property type="match status" value="1"/>
</dbReference>
<evidence type="ECO:0000256" key="4">
    <source>
        <dbReference type="ARBA" id="ARBA00022837"/>
    </source>
</evidence>
<keyword evidence="3" id="KW-0732">Signal</keyword>
<dbReference type="SUPFAM" id="SSF51126">
    <property type="entry name" value="Pectin lyase-like"/>
    <property type="match status" value="1"/>
</dbReference>
<dbReference type="InterPro" id="IPR012334">
    <property type="entry name" value="Pectin_lyas_fold"/>
</dbReference>
<dbReference type="EMBL" id="CP116805">
    <property type="protein sequence ID" value="WCL53187.1"/>
    <property type="molecule type" value="Genomic_DNA"/>
</dbReference>
<dbReference type="InterPro" id="IPR006558">
    <property type="entry name" value="LamG-like"/>
</dbReference>
<comment type="cofactor">
    <cofactor evidence="1">
        <name>Ca(2+)</name>
        <dbReference type="ChEBI" id="CHEBI:29108"/>
    </cofactor>
</comment>
<evidence type="ECO:0000256" key="5">
    <source>
        <dbReference type="ARBA" id="ARBA00023157"/>
    </source>
</evidence>
<dbReference type="InterPro" id="IPR011050">
    <property type="entry name" value="Pectin_lyase_fold/virulence"/>
</dbReference>
<dbReference type="PANTHER" id="PTHR19277">
    <property type="entry name" value="PENTRAXIN"/>
    <property type="match status" value="1"/>
</dbReference>
<name>A0AAE9XLL8_9PROT</name>
<dbReference type="SUPFAM" id="SSF49899">
    <property type="entry name" value="Concanavalin A-like lectins/glucanases"/>
    <property type="match status" value="3"/>
</dbReference>
<evidence type="ECO:0000259" key="6">
    <source>
        <dbReference type="PROSITE" id="PS50093"/>
    </source>
</evidence>
<dbReference type="InterPro" id="IPR001791">
    <property type="entry name" value="Laminin_G"/>
</dbReference>
<evidence type="ECO:0000313" key="8">
    <source>
        <dbReference type="Proteomes" id="UP001217500"/>
    </source>
</evidence>
<gene>
    <name evidence="7" type="ORF">PH603_11635</name>
</gene>
<dbReference type="InterPro" id="IPR039448">
    <property type="entry name" value="Beta_helix"/>
</dbReference>
<dbReference type="Proteomes" id="UP001217500">
    <property type="component" value="Chromosome"/>
</dbReference>
<evidence type="ECO:0000256" key="1">
    <source>
        <dbReference type="ARBA" id="ARBA00001913"/>
    </source>
</evidence>
<evidence type="ECO:0000256" key="3">
    <source>
        <dbReference type="ARBA" id="ARBA00022729"/>
    </source>
</evidence>
<dbReference type="InterPro" id="IPR000601">
    <property type="entry name" value="PKD_dom"/>
</dbReference>
<organism evidence="7 8">
    <name type="scientific">Gimibacter soli</name>
    <dbReference type="NCBI Taxonomy" id="3024400"/>
    <lineage>
        <taxon>Bacteria</taxon>
        <taxon>Pseudomonadati</taxon>
        <taxon>Pseudomonadota</taxon>
        <taxon>Alphaproteobacteria</taxon>
        <taxon>Kordiimonadales</taxon>
        <taxon>Temperatibacteraceae</taxon>
        <taxon>Gimibacter</taxon>
    </lineage>
</organism>
<keyword evidence="4" id="KW-0106">Calcium</keyword>
<dbReference type="InterPro" id="IPR051360">
    <property type="entry name" value="Neuronal_Pentraxin_Related"/>
</dbReference>
<dbReference type="CDD" id="cd00110">
    <property type="entry name" value="LamG"/>
    <property type="match status" value="1"/>
</dbReference>
<dbReference type="InterPro" id="IPR013320">
    <property type="entry name" value="ConA-like_dom_sf"/>
</dbReference>
<dbReference type="PANTHER" id="PTHR19277:SF125">
    <property type="entry name" value="B6"/>
    <property type="match status" value="1"/>
</dbReference>
<reference evidence="7" key="1">
    <citation type="submission" date="2023-01" db="EMBL/GenBank/DDBJ databases">
        <title>The genome sequence of Kordiimonadaceae bacterium 6D33.</title>
        <authorList>
            <person name="Liu Y."/>
        </authorList>
    </citation>
    <scope>NUCLEOTIDE SEQUENCE</scope>
    <source>
        <strain evidence="7">6D33</strain>
    </source>
</reference>
<dbReference type="AlphaFoldDB" id="A0AAE9XLL8"/>
<dbReference type="Gene3D" id="2.60.120.200">
    <property type="match status" value="3"/>
</dbReference>
<protein>
    <submittedName>
        <fullName evidence="7">LamG domain-containing protein</fullName>
    </submittedName>
</protein>
<dbReference type="InterPro" id="IPR022409">
    <property type="entry name" value="PKD/Chitinase_dom"/>
</dbReference>
<dbReference type="Gene3D" id="2.160.20.10">
    <property type="entry name" value="Single-stranded right-handed beta-helix, Pectin lyase-like"/>
    <property type="match status" value="1"/>
</dbReference>
<evidence type="ECO:0000256" key="2">
    <source>
        <dbReference type="ARBA" id="ARBA00022723"/>
    </source>
</evidence>
<sequence>MATTTIKVTNASELMSALKSAKGGETIVLADGHYGELSLNRMDFGSNVTIVSQNPEGAVFSKMTILSTNNLTIDGVFLDYVPDQSTVSFSTALKIDQSNHIKFVNSLLEGGPAVNGVDPSADKLDSTGNVLGLPAAQAVRITGSTDVLFENNVVTAFHKGILLGDSNGITINQNEVYNLRTTPLNGGDLDNVVVTNNYFHDSNPWSLGGAGDHADFIHFWTVPTKQTTASENFLISNNVLQQGAGQSPIPIYFDDNLNGLGFKNVDIVNNVIQVEDNQGIRLEFVNGGNVSNNTMIQRSGDYGENPSLILKDNTQNLTIDNNILGAISGLDKVVTSTIKVGDNLFLQGWDPMGDDFVGNYFMNALNHTADPMTDLLAIPGGLIDTKNYGSALTQPTLGAGESLTVVNAQSGENVLEKTFNVKELSALGEVDISKAKITWDFGDGTKASGMNVTHTFADGGRYDVTATVNTGLEIITVHKTVLVQDLVLLDLNLGAGGGDSTIMKATAVEEGSTDTNLAWVGKAAYIQSADHGTVAHFTDDGSYIKISGGADLNGMQDLMLEFDIQFEKESGDRARPVWGSSTYGVEISGEALTFFLYMQDGSVAKLKGTLPDVQNGDWHTLKFVYDGDAHTVSAMMDGEVVASMEGVTGAVRSNNTTSIYVGGDPWGAGFTGNMSNLTILNGTERVETGTVITDPVEEVPTLPEAILPDYILDSMLASIDSPFKTGDTADDYFNFNGSGYAKLGKPDVFFNPDELTVSFDLRSHGESTSTARVLWNHARYGVELTGDDLNFRLYTDTGGSYNVVVKDTGITDGNWHNASFTFDAAAGTLNVYVDGDLVGSKSGITGNIAAPAGWDVTVGGTPWGRNFDGDIANLNVYSLADDTLVAKAADTVTDVADATDVIADIITDVIASDGAEAPASNDAVGDDVISAIDDAAAGLNVIQAVTNYTGDATDSGDALHFNGNGYASIGRPAELMSMDELTLTLDVKPDADNSGTSRLFWAHGRYGVELSGDDITFRLFTDAGDSKSLTIKNTEILDGDWHQVTMSFDSETGTLKGFFDGELAGSLTGIKGQISNPSEWDVTIGGTPWGRNFKGEIDNVRVWGEALEPAAHDGEFVHDTGDGLAYNPEDFWSTHMQDADLIMNLR</sequence>
<proteinExistence type="predicted"/>